<name>A0AAE0YRF4_9GAST</name>
<gene>
    <name evidence="2" type="ORF">RRG08_026063</name>
</gene>
<evidence type="ECO:0000313" key="2">
    <source>
        <dbReference type="EMBL" id="KAK3755333.1"/>
    </source>
</evidence>
<dbReference type="AlphaFoldDB" id="A0AAE0YRF4"/>
<proteinExistence type="predicted"/>
<dbReference type="Pfam" id="PF08241">
    <property type="entry name" value="Methyltransf_11"/>
    <property type="match status" value="1"/>
</dbReference>
<dbReference type="PANTHER" id="PTHR43591:SF101">
    <property type="entry name" value="METHYLTRANSFERASE-LIKE PROTEIN 27"/>
    <property type="match status" value="1"/>
</dbReference>
<dbReference type="InterPro" id="IPR029063">
    <property type="entry name" value="SAM-dependent_MTases_sf"/>
</dbReference>
<dbReference type="Gene3D" id="3.40.50.150">
    <property type="entry name" value="Vaccinia Virus protein VP39"/>
    <property type="match status" value="1"/>
</dbReference>
<protein>
    <recommendedName>
        <fullName evidence="1">Methyltransferase type 11 domain-containing protein</fullName>
    </recommendedName>
</protein>
<evidence type="ECO:0000313" key="3">
    <source>
        <dbReference type="Proteomes" id="UP001283361"/>
    </source>
</evidence>
<dbReference type="SUPFAM" id="SSF53335">
    <property type="entry name" value="S-adenosyl-L-methionine-dependent methyltransferases"/>
    <property type="match status" value="1"/>
</dbReference>
<dbReference type="CDD" id="cd02440">
    <property type="entry name" value="AdoMet_MTases"/>
    <property type="match status" value="1"/>
</dbReference>
<feature type="domain" description="Methyltransferase type 11" evidence="1">
    <location>
        <begin position="75"/>
        <end position="169"/>
    </location>
</feature>
<dbReference type="GO" id="GO:0008757">
    <property type="term" value="F:S-adenosylmethionine-dependent methyltransferase activity"/>
    <property type="evidence" value="ECO:0007669"/>
    <property type="project" value="InterPro"/>
</dbReference>
<dbReference type="EMBL" id="JAWDGP010005602">
    <property type="protein sequence ID" value="KAK3755333.1"/>
    <property type="molecule type" value="Genomic_DNA"/>
</dbReference>
<dbReference type="Proteomes" id="UP001283361">
    <property type="component" value="Unassembled WGS sequence"/>
</dbReference>
<dbReference type="PANTHER" id="PTHR43591">
    <property type="entry name" value="METHYLTRANSFERASE"/>
    <property type="match status" value="1"/>
</dbReference>
<organism evidence="2 3">
    <name type="scientific">Elysia crispata</name>
    <name type="common">lettuce slug</name>
    <dbReference type="NCBI Taxonomy" id="231223"/>
    <lineage>
        <taxon>Eukaryota</taxon>
        <taxon>Metazoa</taxon>
        <taxon>Spiralia</taxon>
        <taxon>Lophotrochozoa</taxon>
        <taxon>Mollusca</taxon>
        <taxon>Gastropoda</taxon>
        <taxon>Heterobranchia</taxon>
        <taxon>Euthyneura</taxon>
        <taxon>Panpulmonata</taxon>
        <taxon>Sacoglossa</taxon>
        <taxon>Placobranchoidea</taxon>
        <taxon>Plakobranchidae</taxon>
        <taxon>Elysia</taxon>
    </lineage>
</organism>
<sequence length="308" mass="34998">MSQYYFEKSADAESFLQVFHTPGLGYSSCVKEYNKGNMPDKYQECTLAVDYKGPRYCAEMLTGVFIGNPAKARVLDIAAGTGLVGKELLKRGFCNVDAHDGAEAMVEFCKSLGFYKNFYVSFVGDGHRLPIKDDTYDAVTCCGATLENHLPSSAQTEFIRVIKPGGFFVNAHRANLPEIAYGQQWREDAQRLEDEGKWTLHGRLHFRNFNKYTDGSLDIYRPRSVDDDHEPFDLNCMCEWIVLQAERQLWLNLQLVQIKRVTVACLPLDSPSISLKPGFLLTCHVWSSFQSVQRLKRWSTADYSSYLC</sequence>
<dbReference type="InterPro" id="IPR013216">
    <property type="entry name" value="Methyltransf_11"/>
</dbReference>
<accession>A0AAE0YRF4</accession>
<evidence type="ECO:0000259" key="1">
    <source>
        <dbReference type="Pfam" id="PF08241"/>
    </source>
</evidence>
<keyword evidence="3" id="KW-1185">Reference proteome</keyword>
<comment type="caution">
    <text evidence="2">The sequence shown here is derived from an EMBL/GenBank/DDBJ whole genome shotgun (WGS) entry which is preliminary data.</text>
</comment>
<reference evidence="2" key="1">
    <citation type="journal article" date="2023" name="G3 (Bethesda)">
        <title>A reference genome for the long-term kleptoplast-retaining sea slug Elysia crispata morphotype clarki.</title>
        <authorList>
            <person name="Eastman K.E."/>
            <person name="Pendleton A.L."/>
            <person name="Shaikh M.A."/>
            <person name="Suttiyut T."/>
            <person name="Ogas R."/>
            <person name="Tomko P."/>
            <person name="Gavelis G."/>
            <person name="Widhalm J.R."/>
            <person name="Wisecaver J.H."/>
        </authorList>
    </citation>
    <scope>NUCLEOTIDE SEQUENCE</scope>
    <source>
        <strain evidence="2">ECLA1</strain>
    </source>
</reference>